<evidence type="ECO:0000256" key="6">
    <source>
        <dbReference type="RuleBase" id="RU003870"/>
    </source>
</evidence>
<dbReference type="InterPro" id="IPR002358">
    <property type="entry name" value="Ribosomal_uL6_CS"/>
</dbReference>
<dbReference type="GO" id="GO:0022625">
    <property type="term" value="C:cytosolic large ribosomal subunit"/>
    <property type="evidence" value="ECO:0007669"/>
    <property type="project" value="UniProtKB-UniRule"/>
</dbReference>
<evidence type="ECO:0000256" key="3">
    <source>
        <dbReference type="ARBA" id="ARBA00023274"/>
    </source>
</evidence>
<dbReference type="GO" id="GO:0002181">
    <property type="term" value="P:cytoplasmic translation"/>
    <property type="evidence" value="ECO:0007669"/>
    <property type="project" value="TreeGrafter"/>
</dbReference>
<dbReference type="GO" id="GO:0019843">
    <property type="term" value="F:rRNA binding"/>
    <property type="evidence" value="ECO:0007669"/>
    <property type="project" value="UniProtKB-UniRule"/>
</dbReference>
<name>A0A1F5SNH7_9BACT</name>
<dbReference type="PIRSF" id="PIRSF002162">
    <property type="entry name" value="Ribosomal_L6"/>
    <property type="match status" value="1"/>
</dbReference>
<evidence type="ECO:0000259" key="7">
    <source>
        <dbReference type="Pfam" id="PF00347"/>
    </source>
</evidence>
<evidence type="ECO:0000313" key="9">
    <source>
        <dbReference type="Proteomes" id="UP000178925"/>
    </source>
</evidence>
<dbReference type="Pfam" id="PF00347">
    <property type="entry name" value="Ribosomal_L6"/>
    <property type="match status" value="2"/>
</dbReference>
<reference evidence="8 9" key="1">
    <citation type="journal article" date="2016" name="Nat. Commun.">
        <title>Thousands of microbial genomes shed light on interconnected biogeochemical processes in an aquifer system.</title>
        <authorList>
            <person name="Anantharaman K."/>
            <person name="Brown C.T."/>
            <person name="Hug L.A."/>
            <person name="Sharon I."/>
            <person name="Castelle C.J."/>
            <person name="Probst A.J."/>
            <person name="Thomas B.C."/>
            <person name="Singh A."/>
            <person name="Wilkins M.J."/>
            <person name="Karaoz U."/>
            <person name="Brodie E.L."/>
            <person name="Williams K.H."/>
            <person name="Hubbard S.S."/>
            <person name="Banfield J.F."/>
        </authorList>
    </citation>
    <scope>NUCLEOTIDE SEQUENCE [LARGE SCALE GENOMIC DNA]</scope>
</reference>
<dbReference type="PANTHER" id="PTHR11655">
    <property type="entry name" value="60S/50S RIBOSOMAL PROTEIN L6/L9"/>
    <property type="match status" value="1"/>
</dbReference>
<dbReference type="FunFam" id="3.90.930.12:FF:000001">
    <property type="entry name" value="50S ribosomal protein L6"/>
    <property type="match status" value="1"/>
</dbReference>
<comment type="function">
    <text evidence="4 6">This protein binds to the 23S rRNA, and is important in its secondary structure. It is located near the subunit interface in the base of the L7/L12 stalk, and near the tRNA binding site of the peptidyltransferase center.</text>
</comment>
<dbReference type="EMBL" id="MFGC01000017">
    <property type="protein sequence ID" value="OGF28234.1"/>
    <property type="molecule type" value="Genomic_DNA"/>
</dbReference>
<comment type="caution">
    <text evidence="8">The sequence shown here is derived from an EMBL/GenBank/DDBJ whole genome shotgun (WGS) entry which is preliminary data.</text>
</comment>
<evidence type="ECO:0000256" key="1">
    <source>
        <dbReference type="ARBA" id="ARBA00009356"/>
    </source>
</evidence>
<evidence type="ECO:0000256" key="5">
    <source>
        <dbReference type="RuleBase" id="RU003869"/>
    </source>
</evidence>
<dbReference type="PROSITE" id="PS00525">
    <property type="entry name" value="RIBOSOMAL_L6_1"/>
    <property type="match status" value="1"/>
</dbReference>
<feature type="domain" description="Large ribosomal subunit protein uL6 alpha-beta" evidence="7">
    <location>
        <begin position="92"/>
        <end position="164"/>
    </location>
</feature>
<protein>
    <recommendedName>
        <fullName evidence="4">Large ribosomal subunit protein uL6</fullName>
    </recommendedName>
</protein>
<dbReference type="Gene3D" id="3.90.930.12">
    <property type="entry name" value="Ribosomal protein L6, alpha-beta domain"/>
    <property type="match status" value="2"/>
</dbReference>
<gene>
    <name evidence="4" type="primary">rplF</name>
    <name evidence="8" type="ORF">A2242_04820</name>
</gene>
<dbReference type="HAMAP" id="MF_01365_B">
    <property type="entry name" value="Ribosomal_uL6_B"/>
    <property type="match status" value="1"/>
</dbReference>
<evidence type="ECO:0000256" key="2">
    <source>
        <dbReference type="ARBA" id="ARBA00022980"/>
    </source>
</evidence>
<dbReference type="PANTHER" id="PTHR11655:SF14">
    <property type="entry name" value="LARGE RIBOSOMAL SUBUNIT PROTEIN UL6M"/>
    <property type="match status" value="1"/>
</dbReference>
<keyword evidence="2 4" id="KW-0689">Ribosomal protein</keyword>
<dbReference type="SUPFAM" id="SSF56053">
    <property type="entry name" value="Ribosomal protein L6"/>
    <property type="match status" value="2"/>
</dbReference>
<proteinExistence type="inferred from homology"/>
<dbReference type="PRINTS" id="PR00059">
    <property type="entry name" value="RIBOSOMALL6"/>
</dbReference>
<dbReference type="GO" id="GO:0003735">
    <property type="term" value="F:structural constituent of ribosome"/>
    <property type="evidence" value="ECO:0007669"/>
    <property type="project" value="UniProtKB-UniRule"/>
</dbReference>
<evidence type="ECO:0000313" key="8">
    <source>
        <dbReference type="EMBL" id="OGF28234.1"/>
    </source>
</evidence>
<dbReference type="AlphaFoldDB" id="A0A1F5SNH7"/>
<accession>A0A1F5SNH7</accession>
<dbReference type="STRING" id="1797995.A2242_04820"/>
<dbReference type="NCBIfam" id="TIGR03654">
    <property type="entry name" value="L6_bact"/>
    <property type="match status" value="1"/>
</dbReference>
<keyword evidence="3 4" id="KW-0687">Ribonucleoprotein</keyword>
<dbReference type="InterPro" id="IPR000702">
    <property type="entry name" value="Ribosomal_uL6-like"/>
</dbReference>
<feature type="domain" description="Large ribosomal subunit protein uL6 alpha-beta" evidence="7">
    <location>
        <begin position="11"/>
        <end position="80"/>
    </location>
</feature>
<dbReference type="Proteomes" id="UP000178925">
    <property type="component" value="Unassembled WGS sequence"/>
</dbReference>
<keyword evidence="4 6" id="KW-0694">RNA-binding</keyword>
<dbReference type="InterPro" id="IPR036789">
    <property type="entry name" value="Ribosomal_uL6-like_a/b-dom_sf"/>
</dbReference>
<organism evidence="8 9">
    <name type="scientific">Candidatus Falkowbacteria bacterium RIFOXYA2_FULL_47_9</name>
    <dbReference type="NCBI Taxonomy" id="1797995"/>
    <lineage>
        <taxon>Bacteria</taxon>
        <taxon>Candidatus Falkowiibacteriota</taxon>
    </lineage>
</organism>
<sequence length="180" mass="19311">MSRLGKLPITIPSGTDIHVQDGFIIVKGPKGELQQKLHPLITVNVADGVATITVADAENKKNRALWGLYRVLTQNMVSGVNVLFEKKLEINGVGYKASVNGAALTLHVGYSHPVEFKAADGITVAIDKNIITVSGADKQLVGETAANIRKIRKPEPYKGKGIKYVDEIVRRKAGKTAASS</sequence>
<dbReference type="InterPro" id="IPR019906">
    <property type="entry name" value="Ribosomal_uL6_bac-type"/>
</dbReference>
<dbReference type="InterPro" id="IPR020040">
    <property type="entry name" value="Ribosomal_uL6_a/b-dom"/>
</dbReference>
<keyword evidence="4 6" id="KW-0699">rRNA-binding</keyword>
<comment type="subunit">
    <text evidence="4">Part of the 50S ribosomal subunit.</text>
</comment>
<evidence type="ECO:0000256" key="4">
    <source>
        <dbReference type="HAMAP-Rule" id="MF_01365"/>
    </source>
</evidence>
<comment type="similarity">
    <text evidence="1 4 5">Belongs to the universal ribosomal protein uL6 family.</text>
</comment>